<dbReference type="InterPro" id="IPR016039">
    <property type="entry name" value="Thiolase-like"/>
</dbReference>
<sequence>MSTTTNNHNHITADSYAIVGLSCRLPGAKDKHEFWKLLTECQEHITDTPEWRWKSQNWESTDASNVPGLMSSSRGAYIPEDQIKAFDCSVLGVGQKEVEVMDPQQRLLLELTWECLEDAGIRPKKDSTNGHLFDETGVFIGIGQLDFYTVQLDNNNFERITSYTHNGNTLSIASNRISFLYDFRGPSMSIDTACSSSLVAVHQACMSLKNNECEMAIAGGVSLILSPSPYCEFSKVGVLSKDGKCKPFDESANGFVRGEGAGLVVLKPLKKALESGDRIYGVIRGSSVNVDGAAEDSLITPSSITQALNIKKAYDRLPEETASILSPFEVDYVECHGTGTAKGDVVETVAIGEVLSGPNRSKPIYVGSVKGNIGHLECASGVAGLIKAVLMMEKRLLCPVANIKKLNPKIPLDKYNMRVVTEPIPLVKKRGSKPLVFGINSMGIGGVNAHVILEEFEQPKLEAPKLPEKESEKVMMMLSAQSIPSLQSLAQDLSSKECIHDKDSMIDVFTVQNQFRSHHKLRSTIITSSVEDCVKQLKTIASESADTLRSKGIVHNSNRSDKGFVFVFPGQGPQTKSMGIQLYNKYEIFRNCLDECDRLFSQLSGWSLVGKWIKEQCLTDDDMDHPLYAQPAIFFLQAGLYAMMKAWNIHPSVVVGHSAGEVGSAYAAGVYTLEEAITILYWRSTLQEKTCGSGNMLAVGVSPAQCELYLDEYLSGEDRSAVVVAAINGPGSCTLAGSPQLINKLEQDISKGKGVFCRKLRGYCAFHSQYQEPIKEEMLNALKNFSPVSRGKPTLIPLYSTVTGKLYDTTVENMDEHYLWGNVRQAVLFADPITDLLKQGYRGFVELSPHPVLAASIKECASELGIEDTKCYFTLKRFVDEQETMLQCARDLFVNGFIHNVTFRENVNWNHLFNKVKVPFYPWDRSQMIWNQTEEQAAEWRRGYPSNLVGHKSLRSGSVTFQNRISLDHFPNLKDHVIQGDIIYPGVSYVLMSLHAAVAQIRANEKDSEQKELPKQFILQGCDFKGALSLSQTAPGGFIVETDVTPLVHGTQNSQMIEIKSKRGLEDWLDHYKCFLRMLPPTNLKTHPNLDEVKPRCMEVSMSKNELYSKLRKMGLEYGPVFQQLDKIYVGKNEGVSELSLKKKFDEGPKSLLDTKRHKSVLEVGILDSCLQSLIAIAEEDAIVYIPSSIDTCVLNTEVCLNQLVPDMDSISVYCKMTNQSQYELEGDVFIYGHKQGSIVPIASFLCVKCRAITQASCPTVFTITSNDCMYDVAWTSANKEELTEMTAPVEQEEQSVAQQWIVVSDVAESDMTKAVVSSLSAVSTTIVSAEQAVNMLAQNQEISGIVFVANVAEDNQVTQESNSWRLMQIIKEMIKIELDHESCETKLWIVTKGAQLTYSVPSSAQFVGIGRTFRSEHPNIKSFLFDFSEGINMDIASQTISNLFVNCDNLEYNELALAACGDLKYLKVVKSTLIQKPNAPVTLKSNSIGSVSELSFHEVEEFVPLEADEVRISVKASALSFKDLMFSLGRIPDKAFRRGGKWNPPFGLECSGVIVEVGPSVTDFKIGDKVVCIARKCFSSYVNVKSSLAIKKPDWMSYEQASTIPSAFLTSWYGLVHVARLRKGETCMIHSAAGAVGLSAVQIANHFGAVTIGTAGRGEKRTFLEQDETYKVHYTTDSRSTSFRDDVMKFTNGKGCDVVLNSLAGTDMLSANFESLGSYGRFVEIGIRDIYDGTCVNLQQMHRNLTYASVDLDRMMDEKPELVQQMFREVMDLMEQKRLFPLPYVVYDKEKLHDAFNFMAHAKHIGKIVLNMTNEDLETSIPRYEKLKEEMRGLTFSSDKTHLVVGGTRGVGLSLVLWLIEQKQVKNLVILSRSGKLTEGQSKDRIEELIKTDSSLNIQVLPCDVSNRQNVENIITQVRTTLNMPPLESVFHLATVYEDCSINNMTETKFNNVIQAKAVSAWNVHHATLNENSIKYFVMFSSFVAINGNMEQSNYAAANCILDALAHYRKSKNLPALSVNFGAIDDGFVSRQYSTKVILRSRGFISMPIPLLVKCLEKALISQQTDAQPQKIISCIDWKDHSDNFKHLKKMFGELFIETAQDAGMDASTSQLTVDQMIATQLAKILGIPLEAIEIAEPLRQYGMDSLMATQLKNWLDKMYPRGSITTIDILKKDTTVKSLAAKIMDKMGAASSEKKESKTSKKSEPAKQTKTATPTAVASAATPVQPKPVVAEQPKPVVAQQTPVVTATTTVTTTTTDNTPLTKTVVPESVPVKEFAAHARKANMKNPSNAYILGIGVANPPRKTQEELFEGIMKDYGTADEKIKERIHNLFKGCEIKERCVAFDFTKNSTNDLKTIESRNDIFLKVAPELAYQAASKAIDEWKGDVKEITHLITCTSTGIAVPNIHLKFMDRLGLSHAVEYFPINMSGCAAGLITLKAARALTSLNPKNRVLVICIELSSVHFRISNNTDEKIVSAIFGDGVASMVVGSQPQAQKGEKPVYELFDTHSYTTPNTDECMTWKVFHDGFHLSLSPEVPQIITNSLKDYINTLLKKSQHKDEIVLKENCNVLAHPGGKAILYAVEKALTMNREDLKASWDIMTRYGNMSSVTIMFVMELYRRTQQYLNNEWSIAVAFGPGVSSESIIMRNTCGGASNRL</sequence>
<dbReference type="SUPFAM" id="SSF55048">
    <property type="entry name" value="Probable ACP-binding domain of malonyl-CoA ACP transacylase"/>
    <property type="match status" value="1"/>
</dbReference>
<dbReference type="GO" id="GO:0031177">
    <property type="term" value="F:phosphopantetheine binding"/>
    <property type="evidence" value="ECO:0007669"/>
    <property type="project" value="InterPro"/>
</dbReference>
<dbReference type="Pfam" id="PF21089">
    <property type="entry name" value="PKS_DH_N"/>
    <property type="match status" value="1"/>
</dbReference>
<dbReference type="InterPro" id="IPR049900">
    <property type="entry name" value="PKS_mFAS_DH"/>
</dbReference>
<dbReference type="SUPFAM" id="SSF47336">
    <property type="entry name" value="ACP-like"/>
    <property type="match status" value="1"/>
</dbReference>
<evidence type="ECO:0000256" key="6">
    <source>
        <dbReference type="SAM" id="MobiDB-lite"/>
    </source>
</evidence>
<keyword evidence="11" id="KW-1185">Reference proteome</keyword>
<dbReference type="GO" id="GO:0044550">
    <property type="term" value="P:secondary metabolite biosynthetic process"/>
    <property type="evidence" value="ECO:0007669"/>
    <property type="project" value="UniProtKB-ARBA"/>
</dbReference>
<dbReference type="Gene3D" id="1.10.1200.10">
    <property type="entry name" value="ACP-like"/>
    <property type="match status" value="1"/>
</dbReference>
<dbReference type="InterPro" id="IPR049551">
    <property type="entry name" value="PKS_DH_C"/>
</dbReference>
<dbReference type="InterPro" id="IPR016035">
    <property type="entry name" value="Acyl_Trfase/lysoPLipase"/>
</dbReference>
<dbReference type="Pfam" id="PF13602">
    <property type="entry name" value="ADH_zinc_N_2"/>
    <property type="match status" value="1"/>
</dbReference>
<dbReference type="InterPro" id="IPR020843">
    <property type="entry name" value="ER"/>
</dbReference>
<dbReference type="Pfam" id="PF08240">
    <property type="entry name" value="ADH_N"/>
    <property type="match status" value="1"/>
</dbReference>
<protein>
    <submittedName>
        <fullName evidence="10">Beta-ketoacyl synthase</fullName>
    </submittedName>
</protein>
<dbReference type="Gene3D" id="3.40.50.720">
    <property type="entry name" value="NAD(P)-binding Rossmann-like Domain"/>
    <property type="match status" value="3"/>
</dbReference>
<dbReference type="InterPro" id="IPR013968">
    <property type="entry name" value="PKS_KR"/>
</dbReference>
<keyword evidence="2" id="KW-0597">Phosphoprotein</keyword>
<dbReference type="InterPro" id="IPR014031">
    <property type="entry name" value="Ketoacyl_synth_C"/>
</dbReference>
<evidence type="ECO:0000256" key="3">
    <source>
        <dbReference type="ARBA" id="ARBA00022679"/>
    </source>
</evidence>
<name>D2V518_NAEGR</name>
<evidence type="ECO:0000256" key="5">
    <source>
        <dbReference type="PROSITE-ProRule" id="PRU01363"/>
    </source>
</evidence>
<dbReference type="InterPro" id="IPR014030">
    <property type="entry name" value="Ketoacyl_synth_N"/>
</dbReference>
<dbReference type="InParanoid" id="D2V518"/>
<dbReference type="SMART" id="SM00823">
    <property type="entry name" value="PKS_PP"/>
    <property type="match status" value="1"/>
</dbReference>
<evidence type="ECO:0000313" key="10">
    <source>
        <dbReference type="EMBL" id="EFC48204.1"/>
    </source>
</evidence>
<dbReference type="InterPro" id="IPR057326">
    <property type="entry name" value="KR_dom"/>
</dbReference>
<dbReference type="Pfam" id="PF02797">
    <property type="entry name" value="Chal_sti_synt_C"/>
    <property type="match status" value="1"/>
</dbReference>
<dbReference type="SUPFAM" id="SSF53901">
    <property type="entry name" value="Thiolase-like"/>
    <property type="match status" value="2"/>
</dbReference>
<dbReference type="eggNOG" id="KOG1202">
    <property type="taxonomic scope" value="Eukaryota"/>
</dbReference>
<dbReference type="PROSITE" id="PS52004">
    <property type="entry name" value="KS3_2"/>
    <property type="match status" value="1"/>
</dbReference>
<dbReference type="SMART" id="SM00829">
    <property type="entry name" value="PKS_ER"/>
    <property type="match status" value="1"/>
</dbReference>
<dbReference type="SMART" id="SM00826">
    <property type="entry name" value="PKS_DH"/>
    <property type="match status" value="1"/>
</dbReference>
<dbReference type="SMART" id="SM00822">
    <property type="entry name" value="PKS_KR"/>
    <property type="match status" value="1"/>
</dbReference>
<feature type="compositionally biased region" description="Basic and acidic residues" evidence="6">
    <location>
        <begin position="2194"/>
        <end position="2209"/>
    </location>
</feature>
<dbReference type="KEGG" id="ngr:NAEGRDRAFT_78625"/>
<reference evidence="10 11" key="1">
    <citation type="journal article" date="2010" name="Cell">
        <title>The genome of Naegleria gruberi illuminates early eukaryotic versatility.</title>
        <authorList>
            <person name="Fritz-Laylin L.K."/>
            <person name="Prochnik S.E."/>
            <person name="Ginger M.L."/>
            <person name="Dacks J.B."/>
            <person name="Carpenter M.L."/>
            <person name="Field M.C."/>
            <person name="Kuo A."/>
            <person name="Paredez A."/>
            <person name="Chapman J."/>
            <person name="Pham J."/>
            <person name="Shu S."/>
            <person name="Neupane R."/>
            <person name="Cipriano M."/>
            <person name="Mancuso J."/>
            <person name="Tu H."/>
            <person name="Salamov A."/>
            <person name="Lindquist E."/>
            <person name="Shapiro H."/>
            <person name="Lucas S."/>
            <person name="Grigoriev I.V."/>
            <person name="Cande W.Z."/>
            <person name="Fulton C."/>
            <person name="Rokhsar D.S."/>
            <person name="Dawson S.C."/>
        </authorList>
    </citation>
    <scope>NUCLEOTIDE SEQUENCE [LARGE SCALE GENOMIC DNA]</scope>
    <source>
        <strain evidence="10 11">NEG-M</strain>
    </source>
</reference>
<dbReference type="SMART" id="SM00827">
    <property type="entry name" value="PKS_AT"/>
    <property type="match status" value="1"/>
</dbReference>
<feature type="region of interest" description="Disordered" evidence="6">
    <location>
        <begin position="2189"/>
        <end position="2231"/>
    </location>
</feature>
<dbReference type="PROSITE" id="PS00606">
    <property type="entry name" value="KS3_1"/>
    <property type="match status" value="1"/>
</dbReference>
<dbReference type="InterPro" id="IPR001099">
    <property type="entry name" value="Chalcone/stilbene_synt_N"/>
</dbReference>
<dbReference type="SUPFAM" id="SSF52151">
    <property type="entry name" value="FabD/lysophospholipase-like"/>
    <property type="match status" value="1"/>
</dbReference>
<dbReference type="PROSITE" id="PS50075">
    <property type="entry name" value="CARRIER"/>
    <property type="match status" value="1"/>
</dbReference>
<dbReference type="GO" id="GO:0004315">
    <property type="term" value="F:3-oxoacyl-[acyl-carrier-protein] synthase activity"/>
    <property type="evidence" value="ECO:0007669"/>
    <property type="project" value="InterPro"/>
</dbReference>
<dbReference type="InterPro" id="IPR013154">
    <property type="entry name" value="ADH-like_N"/>
</dbReference>
<gene>
    <name evidence="10" type="ORF">NAEGRDRAFT_78625</name>
</gene>
<feature type="region of interest" description="C-terminal hotdog fold" evidence="5">
    <location>
        <begin position="1098"/>
        <end position="1259"/>
    </location>
</feature>
<dbReference type="Pfam" id="PF14765">
    <property type="entry name" value="PS-DH"/>
    <property type="match status" value="1"/>
</dbReference>
<dbReference type="Pfam" id="PF00109">
    <property type="entry name" value="ketoacyl-synt"/>
    <property type="match status" value="1"/>
</dbReference>
<dbReference type="Proteomes" id="UP000006671">
    <property type="component" value="Unassembled WGS sequence"/>
</dbReference>
<dbReference type="InterPro" id="IPR050444">
    <property type="entry name" value="Polyketide_Synthase"/>
</dbReference>
<dbReference type="InterPro" id="IPR036291">
    <property type="entry name" value="NAD(P)-bd_dom_sf"/>
</dbReference>
<dbReference type="InterPro" id="IPR020806">
    <property type="entry name" value="PKS_PP-bd"/>
</dbReference>
<dbReference type="InterPro" id="IPR009081">
    <property type="entry name" value="PP-bd_ACP"/>
</dbReference>
<dbReference type="InterPro" id="IPR001227">
    <property type="entry name" value="Ac_transferase_dom_sf"/>
</dbReference>
<dbReference type="Gene3D" id="3.10.129.110">
    <property type="entry name" value="Polyketide synthase dehydratase"/>
    <property type="match status" value="1"/>
</dbReference>
<dbReference type="Pfam" id="PF16197">
    <property type="entry name" value="KAsynt_C_assoc"/>
    <property type="match status" value="1"/>
</dbReference>
<dbReference type="InterPro" id="IPR014043">
    <property type="entry name" value="Acyl_transferase_dom"/>
</dbReference>
<dbReference type="Pfam" id="PF23297">
    <property type="entry name" value="ACP_SdgA_C"/>
    <property type="match status" value="1"/>
</dbReference>
<dbReference type="EMBL" id="GG738852">
    <property type="protein sequence ID" value="EFC48204.1"/>
    <property type="molecule type" value="Genomic_DNA"/>
</dbReference>
<dbReference type="PANTHER" id="PTHR45681">
    <property type="entry name" value="POLYKETIDE SYNTHASE 44-RELATED"/>
    <property type="match status" value="1"/>
</dbReference>
<organism evidence="11">
    <name type="scientific">Naegleria gruberi</name>
    <name type="common">Amoeba</name>
    <dbReference type="NCBI Taxonomy" id="5762"/>
    <lineage>
        <taxon>Eukaryota</taxon>
        <taxon>Discoba</taxon>
        <taxon>Heterolobosea</taxon>
        <taxon>Tetramitia</taxon>
        <taxon>Eutetramitia</taxon>
        <taxon>Vahlkampfiidae</taxon>
        <taxon>Naegleria</taxon>
    </lineage>
</organism>
<dbReference type="Gene3D" id="3.40.47.10">
    <property type="match status" value="3"/>
</dbReference>
<proteinExistence type="predicted"/>
<evidence type="ECO:0000259" key="7">
    <source>
        <dbReference type="PROSITE" id="PS50075"/>
    </source>
</evidence>
<dbReference type="CDD" id="cd00833">
    <property type="entry name" value="PKS"/>
    <property type="match status" value="1"/>
</dbReference>
<dbReference type="STRING" id="5762.D2V518"/>
<dbReference type="InterPro" id="IPR049552">
    <property type="entry name" value="PKS_DH_N"/>
</dbReference>
<feature type="compositionally biased region" description="Low complexity" evidence="6">
    <location>
        <begin position="2210"/>
        <end position="2226"/>
    </location>
</feature>
<dbReference type="Gene3D" id="3.30.70.3290">
    <property type="match status" value="1"/>
</dbReference>
<dbReference type="GO" id="GO:0006633">
    <property type="term" value="P:fatty acid biosynthetic process"/>
    <property type="evidence" value="ECO:0007669"/>
    <property type="project" value="InterPro"/>
</dbReference>
<dbReference type="Pfam" id="PF08659">
    <property type="entry name" value="KR"/>
    <property type="match status" value="1"/>
</dbReference>
<dbReference type="Pfam" id="PF02801">
    <property type="entry name" value="Ketoacyl-synt_C"/>
    <property type="match status" value="1"/>
</dbReference>
<dbReference type="VEuPathDB" id="AmoebaDB:NAEGRDRAFT_78625"/>
<evidence type="ECO:0000259" key="8">
    <source>
        <dbReference type="PROSITE" id="PS52004"/>
    </source>
</evidence>
<dbReference type="SMART" id="SM00825">
    <property type="entry name" value="PKS_KS"/>
    <property type="match status" value="1"/>
</dbReference>
<feature type="active site" description="Proton donor; for dehydratase activity" evidence="5">
    <location>
        <position position="1168"/>
    </location>
</feature>
<evidence type="ECO:0000256" key="2">
    <source>
        <dbReference type="ARBA" id="ARBA00022553"/>
    </source>
</evidence>
<dbReference type="InterPro" id="IPR020841">
    <property type="entry name" value="PKS_Beta-ketoAc_synthase_dom"/>
</dbReference>
<dbReference type="CDD" id="cd00831">
    <property type="entry name" value="CHS_like"/>
    <property type="match status" value="1"/>
</dbReference>
<dbReference type="InterPro" id="IPR020807">
    <property type="entry name" value="PKS_DH"/>
</dbReference>
<dbReference type="Gene3D" id="3.40.366.10">
    <property type="entry name" value="Malonyl-Coenzyme A Acyl Carrier Protein, domain 2"/>
    <property type="match status" value="1"/>
</dbReference>
<dbReference type="InterPro" id="IPR042104">
    <property type="entry name" value="PKS_dehydratase_sf"/>
</dbReference>
<dbReference type="Pfam" id="PF00195">
    <property type="entry name" value="Chal_sti_synt_N"/>
    <property type="match status" value="1"/>
</dbReference>
<dbReference type="PANTHER" id="PTHR45681:SF6">
    <property type="entry name" value="POLYKETIDE SYNTHASE 37"/>
    <property type="match status" value="1"/>
</dbReference>
<accession>D2V518</accession>
<dbReference type="InterPro" id="IPR018201">
    <property type="entry name" value="Ketoacyl_synth_AS"/>
</dbReference>
<dbReference type="SUPFAM" id="SSF51735">
    <property type="entry name" value="NAD(P)-binding Rossmann-fold domains"/>
    <property type="match status" value="3"/>
</dbReference>
<keyword evidence="1" id="KW-0596">Phosphopantetheine</keyword>
<keyword evidence="4" id="KW-0511">Multifunctional enzyme</keyword>
<feature type="domain" description="Carrier" evidence="7">
    <location>
        <begin position="2110"/>
        <end position="2189"/>
    </location>
</feature>
<dbReference type="GeneID" id="8849653"/>
<dbReference type="RefSeq" id="XP_002680948.1">
    <property type="nucleotide sequence ID" value="XM_002680902.1"/>
</dbReference>
<dbReference type="Gene3D" id="3.90.180.10">
    <property type="entry name" value="Medium-chain alcohol dehydrogenases, catalytic domain"/>
    <property type="match status" value="1"/>
</dbReference>
<dbReference type="InterPro" id="IPR011032">
    <property type="entry name" value="GroES-like_sf"/>
</dbReference>
<keyword evidence="3" id="KW-0808">Transferase</keyword>
<dbReference type="InterPro" id="IPR032821">
    <property type="entry name" value="PKS_assoc"/>
</dbReference>
<feature type="active site" description="Proton acceptor; for dehydratase activity" evidence="5">
    <location>
        <position position="976"/>
    </location>
</feature>
<dbReference type="Pfam" id="PF00698">
    <property type="entry name" value="Acyl_transf_1"/>
    <property type="match status" value="1"/>
</dbReference>
<dbReference type="CDD" id="cd05195">
    <property type="entry name" value="enoyl_red"/>
    <property type="match status" value="1"/>
</dbReference>
<dbReference type="InterPro" id="IPR012328">
    <property type="entry name" value="Chalcone/stilbene_synt_C"/>
</dbReference>
<evidence type="ECO:0000313" key="11">
    <source>
        <dbReference type="Proteomes" id="UP000006671"/>
    </source>
</evidence>
<evidence type="ECO:0000256" key="4">
    <source>
        <dbReference type="ARBA" id="ARBA00023268"/>
    </source>
</evidence>
<feature type="domain" description="PKS/mFAS DH" evidence="9">
    <location>
        <begin position="946"/>
        <end position="1259"/>
    </location>
</feature>
<dbReference type="GO" id="GO:0016491">
    <property type="term" value="F:oxidoreductase activity"/>
    <property type="evidence" value="ECO:0007669"/>
    <property type="project" value="InterPro"/>
</dbReference>
<dbReference type="InterPro" id="IPR036736">
    <property type="entry name" value="ACP-like_sf"/>
</dbReference>
<dbReference type="PROSITE" id="PS52019">
    <property type="entry name" value="PKS_MFAS_DH"/>
    <property type="match status" value="1"/>
</dbReference>
<evidence type="ECO:0000256" key="1">
    <source>
        <dbReference type="ARBA" id="ARBA00022450"/>
    </source>
</evidence>
<evidence type="ECO:0000259" key="9">
    <source>
        <dbReference type="PROSITE" id="PS52019"/>
    </source>
</evidence>
<dbReference type="SUPFAM" id="SSF50129">
    <property type="entry name" value="GroES-like"/>
    <property type="match status" value="1"/>
</dbReference>
<feature type="region of interest" description="N-terminal hotdog fold" evidence="5">
    <location>
        <begin position="946"/>
        <end position="1083"/>
    </location>
</feature>
<feature type="domain" description="Ketosynthase family 3 (KS3)" evidence="8">
    <location>
        <begin position="13"/>
        <end position="455"/>
    </location>
</feature>
<dbReference type="InterPro" id="IPR016036">
    <property type="entry name" value="Malonyl_transacylase_ACP-bd"/>
</dbReference>
<dbReference type="OrthoDB" id="329835at2759"/>